<evidence type="ECO:0000313" key="2">
    <source>
        <dbReference type="Proteomes" id="UP000242930"/>
    </source>
</evidence>
<organism evidence="1 2">
    <name type="scientific">Pseudomonas linyingensis</name>
    <dbReference type="NCBI Taxonomy" id="915471"/>
    <lineage>
        <taxon>Bacteria</taxon>
        <taxon>Pseudomonadati</taxon>
        <taxon>Pseudomonadota</taxon>
        <taxon>Gammaproteobacteria</taxon>
        <taxon>Pseudomonadales</taxon>
        <taxon>Pseudomonadaceae</taxon>
        <taxon>Pseudomonas</taxon>
    </lineage>
</organism>
<gene>
    <name evidence="1" type="ORF">SAMN05216201_108164</name>
</gene>
<keyword evidence="2" id="KW-1185">Reference proteome</keyword>
<dbReference type="AlphaFoldDB" id="A0A1H6YNF2"/>
<sequence length="163" mass="18682">MPALSKNDLTLLQLRGIEVESGPSGTRYVFSLTGLFWLFNHLREKPARSRKQRLSIRLLKELVSASIRPEWRQLRVKAMALPVYSENHYQLAIYLNGSPPLMLHILDLRREIESQVPFLEHSSFLAPAEDTEVVWKISEEERKQLVAGKYLAFGEVDQPSVPG</sequence>
<dbReference type="STRING" id="915471.SAMN05216201_108164"/>
<proteinExistence type="predicted"/>
<accession>A0A1H6YNF2</accession>
<reference evidence="2" key="1">
    <citation type="submission" date="2016-10" db="EMBL/GenBank/DDBJ databases">
        <authorList>
            <person name="Varghese N."/>
            <person name="Submissions S."/>
        </authorList>
    </citation>
    <scope>NUCLEOTIDE SEQUENCE [LARGE SCALE GENOMIC DNA]</scope>
    <source>
        <strain evidence="2">LMG 25967</strain>
    </source>
</reference>
<name>A0A1H6YNF2_9PSED</name>
<dbReference type="OrthoDB" id="9845679at2"/>
<dbReference type="Proteomes" id="UP000242930">
    <property type="component" value="Unassembled WGS sequence"/>
</dbReference>
<dbReference type="RefSeq" id="WP_090311146.1">
    <property type="nucleotide sequence ID" value="NZ_FNZE01000008.1"/>
</dbReference>
<evidence type="ECO:0000313" key="1">
    <source>
        <dbReference type="EMBL" id="SEJ42811.1"/>
    </source>
</evidence>
<dbReference type="EMBL" id="FNZE01000008">
    <property type="protein sequence ID" value="SEJ42811.1"/>
    <property type="molecule type" value="Genomic_DNA"/>
</dbReference>
<protein>
    <submittedName>
        <fullName evidence="1">Uncharacterized protein</fullName>
    </submittedName>
</protein>